<gene>
    <name evidence="5" type="ORF">AWC18_02585</name>
</gene>
<keyword evidence="6" id="KW-1185">Reference proteome</keyword>
<evidence type="ECO:0000259" key="4">
    <source>
        <dbReference type="SMART" id="SM00563"/>
    </source>
</evidence>
<dbReference type="GO" id="GO:0006654">
    <property type="term" value="P:phosphatidic acid biosynthetic process"/>
    <property type="evidence" value="ECO:0007669"/>
    <property type="project" value="TreeGrafter"/>
</dbReference>
<reference evidence="5 6" key="1">
    <citation type="submission" date="2016-01" db="EMBL/GenBank/DDBJ databases">
        <title>The new phylogeny of the genus Mycobacterium.</title>
        <authorList>
            <person name="Tarcisio F."/>
            <person name="Conor M."/>
            <person name="Antonella G."/>
            <person name="Elisabetta G."/>
            <person name="Giulia F.S."/>
            <person name="Sara T."/>
            <person name="Anna F."/>
            <person name="Clotilde B."/>
            <person name="Roberto B."/>
            <person name="Veronica D.S."/>
            <person name="Fabio R."/>
            <person name="Monica P."/>
            <person name="Olivier J."/>
            <person name="Enrico T."/>
            <person name="Nicola S."/>
        </authorList>
    </citation>
    <scope>NUCLEOTIDE SEQUENCE [LARGE SCALE GENOMIC DNA]</scope>
    <source>
        <strain evidence="5 6">DSM 44164</strain>
    </source>
</reference>
<comment type="caution">
    <text evidence="5">The sequence shown here is derived from an EMBL/GenBank/DDBJ whole genome shotgun (WGS) entry which is preliminary data.</text>
</comment>
<protein>
    <submittedName>
        <fullName evidence="5">Acyltransferase</fullName>
    </submittedName>
</protein>
<dbReference type="GO" id="GO:0005886">
    <property type="term" value="C:plasma membrane"/>
    <property type="evidence" value="ECO:0007669"/>
    <property type="project" value="TreeGrafter"/>
</dbReference>
<dbReference type="PANTHER" id="PTHR10434:SF55">
    <property type="entry name" value="POSSIBLE ACYLTRANSFERASE"/>
    <property type="match status" value="1"/>
</dbReference>
<keyword evidence="1 5" id="KW-0808">Transferase</keyword>
<dbReference type="AlphaFoldDB" id="A0A1X1ZNH4"/>
<dbReference type="Proteomes" id="UP000193108">
    <property type="component" value="Unassembled WGS sequence"/>
</dbReference>
<feature type="domain" description="Phospholipid/glycerol acyltransferase" evidence="4">
    <location>
        <begin position="37"/>
        <end position="153"/>
    </location>
</feature>
<proteinExistence type="predicted"/>
<evidence type="ECO:0000256" key="3">
    <source>
        <dbReference type="SAM" id="MobiDB-lite"/>
    </source>
</evidence>
<name>A0A1X1ZNH4_MYCNO</name>
<feature type="region of interest" description="Disordered" evidence="3">
    <location>
        <begin position="242"/>
        <end position="263"/>
    </location>
</feature>
<dbReference type="RefSeq" id="WP_064996746.1">
    <property type="nucleotide sequence ID" value="NZ_LQPI01000020.1"/>
</dbReference>
<evidence type="ECO:0000313" key="5">
    <source>
        <dbReference type="EMBL" id="ORW24903.1"/>
    </source>
</evidence>
<dbReference type="InterPro" id="IPR002123">
    <property type="entry name" value="Plipid/glycerol_acylTrfase"/>
</dbReference>
<accession>A0A1X1ZNH4</accession>
<evidence type="ECO:0000256" key="2">
    <source>
        <dbReference type="ARBA" id="ARBA00023315"/>
    </source>
</evidence>
<keyword evidence="2 5" id="KW-0012">Acyltransferase</keyword>
<dbReference type="EMBL" id="LQPI01000020">
    <property type="protein sequence ID" value="ORW24903.1"/>
    <property type="molecule type" value="Genomic_DNA"/>
</dbReference>
<dbReference type="STRING" id="1782.AWC18_02585"/>
<dbReference type="SUPFAM" id="SSF69593">
    <property type="entry name" value="Glycerol-3-phosphate (1)-acyltransferase"/>
    <property type="match status" value="1"/>
</dbReference>
<evidence type="ECO:0000256" key="1">
    <source>
        <dbReference type="ARBA" id="ARBA00022679"/>
    </source>
</evidence>
<evidence type="ECO:0000313" key="6">
    <source>
        <dbReference type="Proteomes" id="UP000193108"/>
    </source>
</evidence>
<dbReference type="Pfam" id="PF01553">
    <property type="entry name" value="Acyltransferase"/>
    <property type="match status" value="1"/>
</dbReference>
<sequence>MEAWYGAVAAAARTLWRYEGLKIIVTGRENIPATGGAVVAINHTGYLDFLFAGVASYDAKPRRWVRFMAKKETFDNRYSRPIMRGCKHIAVDRSQGAESYATAVDKLRAGELVGVYPEATISRSFELKEFKSGAARMAIEAQVPIIPHIVWGAQRIWTKDHPKKLGRTKVPVTVTIGEPIAPTLPVEELRALLQTRMQQLLEQAQDAYPDDHPAGAFWVPRRLGGSAPTPAEALELDAAEAVRRAEERAARQQQPPSPTGTAE</sequence>
<dbReference type="CDD" id="cd07989">
    <property type="entry name" value="LPLAT_AGPAT-like"/>
    <property type="match status" value="1"/>
</dbReference>
<organism evidence="5 6">
    <name type="scientific">Mycolicibacter nonchromogenicus</name>
    <name type="common">Mycobacterium nonchromogenicum</name>
    <dbReference type="NCBI Taxonomy" id="1782"/>
    <lineage>
        <taxon>Bacteria</taxon>
        <taxon>Bacillati</taxon>
        <taxon>Actinomycetota</taxon>
        <taxon>Actinomycetes</taxon>
        <taxon>Mycobacteriales</taxon>
        <taxon>Mycobacteriaceae</taxon>
        <taxon>Mycolicibacter</taxon>
    </lineage>
</organism>
<dbReference type="GO" id="GO:0003841">
    <property type="term" value="F:1-acylglycerol-3-phosphate O-acyltransferase activity"/>
    <property type="evidence" value="ECO:0007669"/>
    <property type="project" value="TreeGrafter"/>
</dbReference>
<dbReference type="SMART" id="SM00563">
    <property type="entry name" value="PlsC"/>
    <property type="match status" value="1"/>
</dbReference>
<dbReference type="PANTHER" id="PTHR10434">
    <property type="entry name" value="1-ACYL-SN-GLYCEROL-3-PHOSPHATE ACYLTRANSFERASE"/>
    <property type="match status" value="1"/>
</dbReference>